<keyword evidence="8" id="KW-0671">Queuosine biosynthesis</keyword>
<dbReference type="Gene3D" id="3.20.20.70">
    <property type="entry name" value="Aldolase class I"/>
    <property type="match status" value="1"/>
</dbReference>
<comment type="caution">
    <text evidence="8">Lacks conserved residue(s) required for the propagation of feature annotation.</text>
</comment>
<feature type="binding site" evidence="8">
    <location>
        <position position="106"/>
    </location>
    <ligand>
        <name>substrate</name>
    </ligand>
</feature>
<comment type="function">
    <text evidence="8">Catalyzes the complex heterocyclic radical-mediated conversion of 6-carboxy-5,6,7,8-tetrahydropterin (CPH4) to 7-carboxy-7-deazaguanine (CDG), a step common to the biosynthetic pathways of all 7-deazapurine-containing compounds.</text>
</comment>
<accession>A0ABP8EC16</accession>
<comment type="cofactor">
    <cofactor evidence="8">
        <name>Mg(2+)</name>
        <dbReference type="ChEBI" id="CHEBI:18420"/>
    </cofactor>
</comment>
<dbReference type="InterPro" id="IPR007197">
    <property type="entry name" value="rSAM"/>
</dbReference>
<comment type="cofactor">
    <cofactor evidence="8">
        <name>[4Fe-4S] cluster</name>
        <dbReference type="ChEBI" id="CHEBI:49883"/>
    </cofactor>
    <text evidence="8">Binds 1 [4Fe-4S] cluster. The cluster is coordinated with 3 cysteines and an exchangeable S-adenosyl-L-methionine.</text>
</comment>
<proteinExistence type="inferred from homology"/>
<feature type="binding site" evidence="8">
    <location>
        <position position="73"/>
    </location>
    <ligand>
        <name>[4Fe-4S] cluster</name>
        <dbReference type="ChEBI" id="CHEBI:49883"/>
        <note>4Fe-4S-S-AdoMet</note>
    </ligand>
</feature>
<keyword evidence="5 8" id="KW-0408">Iron</keyword>
<feature type="binding site" evidence="8">
    <location>
        <position position="232"/>
    </location>
    <ligand>
        <name>substrate</name>
    </ligand>
</feature>
<dbReference type="Pfam" id="PF04055">
    <property type="entry name" value="Radical_SAM"/>
    <property type="match status" value="1"/>
</dbReference>
<evidence type="ECO:0000256" key="5">
    <source>
        <dbReference type="ARBA" id="ARBA00023004"/>
    </source>
</evidence>
<evidence type="ECO:0000256" key="3">
    <source>
        <dbReference type="ARBA" id="ARBA00022723"/>
    </source>
</evidence>
<keyword evidence="1 8" id="KW-0004">4Fe-4S</keyword>
<feature type="binding site" evidence="8">
    <location>
        <begin position="47"/>
        <end position="49"/>
    </location>
    <ligand>
        <name>substrate</name>
    </ligand>
</feature>
<feature type="binding site" evidence="8">
    <location>
        <position position="62"/>
    </location>
    <ligand>
        <name>substrate</name>
    </ligand>
</feature>
<dbReference type="Proteomes" id="UP001500027">
    <property type="component" value="Unassembled WGS sequence"/>
</dbReference>
<evidence type="ECO:0000256" key="1">
    <source>
        <dbReference type="ARBA" id="ARBA00022485"/>
    </source>
</evidence>
<feature type="binding site" evidence="8">
    <location>
        <position position="108"/>
    </location>
    <ligand>
        <name>S-adenosyl-L-methionine</name>
        <dbReference type="ChEBI" id="CHEBI:59789"/>
    </ligand>
</feature>
<dbReference type="EC" id="4.3.99.3" evidence="8"/>
<evidence type="ECO:0000256" key="6">
    <source>
        <dbReference type="ARBA" id="ARBA00023014"/>
    </source>
</evidence>
<feature type="domain" description="Radical SAM core" evidence="9">
    <location>
        <begin position="53"/>
        <end position="232"/>
    </location>
</feature>
<comment type="catalytic activity">
    <reaction evidence="8">
        <text>6-carboxy-5,6,7,8-tetrahydropterin + H(+) = 7-carboxy-7-carbaguanine + NH4(+)</text>
        <dbReference type="Rhea" id="RHEA:27974"/>
        <dbReference type="ChEBI" id="CHEBI:15378"/>
        <dbReference type="ChEBI" id="CHEBI:28938"/>
        <dbReference type="ChEBI" id="CHEBI:61032"/>
        <dbReference type="ChEBI" id="CHEBI:61036"/>
        <dbReference type="EC" id="4.3.99.3"/>
    </reaction>
</comment>
<evidence type="ECO:0000313" key="10">
    <source>
        <dbReference type="EMBL" id="GAA4269787.1"/>
    </source>
</evidence>
<dbReference type="InterPro" id="IPR024924">
    <property type="entry name" value="7-CO-7-deazaguanine_synth-like"/>
</dbReference>
<dbReference type="InterPro" id="IPR013785">
    <property type="entry name" value="Aldolase_TIM"/>
</dbReference>
<comment type="caution">
    <text evidence="10">The sequence shown here is derived from an EMBL/GenBank/DDBJ whole genome shotgun (WGS) entry which is preliminary data.</text>
</comment>
<keyword evidence="11" id="KW-1185">Reference proteome</keyword>
<evidence type="ECO:0000256" key="2">
    <source>
        <dbReference type="ARBA" id="ARBA00022691"/>
    </source>
</evidence>
<dbReference type="InterPro" id="IPR058240">
    <property type="entry name" value="rSAM_sf"/>
</dbReference>
<comment type="cofactor">
    <cofactor evidence="8">
        <name>S-adenosyl-L-methionine</name>
        <dbReference type="ChEBI" id="CHEBI:59789"/>
    </cofactor>
    <text evidence="8">Binds 1 S-adenosyl-L-methionine per subunit.</text>
</comment>
<keyword evidence="4 8" id="KW-0460">Magnesium</keyword>
<keyword evidence="3 8" id="KW-0479">Metal-binding</keyword>
<name>A0ABP8EC16_9FLAO</name>
<comment type="similarity">
    <text evidence="8">Belongs to the radical SAM superfamily. 7-carboxy-7-deazaguanine synthase family.</text>
</comment>
<evidence type="ECO:0000313" key="11">
    <source>
        <dbReference type="Proteomes" id="UP001500027"/>
    </source>
</evidence>
<dbReference type="PIRSF" id="PIRSF000370">
    <property type="entry name" value="QueE"/>
    <property type="match status" value="1"/>
</dbReference>
<feature type="binding site" evidence="8">
    <location>
        <position position="70"/>
    </location>
    <ligand>
        <name>[4Fe-4S] cluster</name>
        <dbReference type="ChEBI" id="CHEBI:49883"/>
        <note>4Fe-4S-S-AdoMet</note>
    </ligand>
</feature>
<dbReference type="HAMAP" id="MF_00917">
    <property type="entry name" value="QueE"/>
    <property type="match status" value="1"/>
</dbReference>
<dbReference type="PROSITE" id="PS51918">
    <property type="entry name" value="RADICAL_SAM"/>
    <property type="match status" value="1"/>
</dbReference>
<comment type="subunit">
    <text evidence="8">Homodimer.</text>
</comment>
<feature type="binding site" evidence="8">
    <location>
        <position position="66"/>
    </location>
    <ligand>
        <name>[4Fe-4S] cluster</name>
        <dbReference type="ChEBI" id="CHEBI:49883"/>
        <note>4Fe-4S-S-AdoMet</note>
    </ligand>
</feature>
<dbReference type="EMBL" id="BAABAV010000001">
    <property type="protein sequence ID" value="GAA4269787.1"/>
    <property type="molecule type" value="Genomic_DNA"/>
</dbReference>
<sequence length="232" mass="26675">MNSNEQDMQNFEQLTSKELSLPTMNKELQLLVDKGEMLPLMEEFYTIQGEGYHKGTAAYFVRIGGCDVGCHWCDVKESWNANIHPPTETSKIVANAKKYSDTIVVTGGEPLTWDMTALTSQLKAEGMQVHIETSGAYKLTGYWDWICLSPKKMKLPTQEVYERADELKVIVYNKDDFRFAEEQAAQVNKNCILYLQPEWSKRHKVVPDIVEYVMANPKWKVSLQTHKYLNIP</sequence>
<keyword evidence="2 8" id="KW-0949">S-adenosyl-L-methionine</keyword>
<evidence type="ECO:0000256" key="7">
    <source>
        <dbReference type="ARBA" id="ARBA00023239"/>
    </source>
</evidence>
<feature type="binding site" evidence="8">
    <location>
        <begin position="72"/>
        <end position="74"/>
    </location>
    <ligand>
        <name>S-adenosyl-L-methionine</name>
        <dbReference type="ChEBI" id="CHEBI:59789"/>
    </ligand>
</feature>
<keyword evidence="6 8" id="KW-0411">Iron-sulfur</keyword>
<organism evidence="10 11">
    <name type="scientific">Hyunsoonleella aestuarii</name>
    <dbReference type="NCBI Taxonomy" id="912802"/>
    <lineage>
        <taxon>Bacteria</taxon>
        <taxon>Pseudomonadati</taxon>
        <taxon>Bacteroidota</taxon>
        <taxon>Flavobacteriia</taxon>
        <taxon>Flavobacteriales</taxon>
        <taxon>Flavobacteriaceae</taxon>
    </lineage>
</organism>
<dbReference type="SUPFAM" id="SSF102114">
    <property type="entry name" value="Radical SAM enzymes"/>
    <property type="match status" value="1"/>
</dbReference>
<dbReference type="PANTHER" id="PTHR42836">
    <property type="entry name" value="7-CARBOXY-7-DEAZAGUANINE SYNTHASE"/>
    <property type="match status" value="1"/>
</dbReference>
<evidence type="ECO:0000256" key="4">
    <source>
        <dbReference type="ARBA" id="ARBA00022842"/>
    </source>
</evidence>
<evidence type="ECO:0000259" key="9">
    <source>
        <dbReference type="PROSITE" id="PS51918"/>
    </source>
</evidence>
<dbReference type="PANTHER" id="PTHR42836:SF1">
    <property type="entry name" value="7-CARBOXY-7-DEAZAGUANINE SYNTHASE"/>
    <property type="match status" value="1"/>
</dbReference>
<dbReference type="SFLD" id="SFLDS00029">
    <property type="entry name" value="Radical_SAM"/>
    <property type="match status" value="1"/>
</dbReference>
<protein>
    <recommendedName>
        <fullName evidence="8">7-carboxy-7-deazaguanine synthase</fullName>
        <shortName evidence="8">CDG synthase</shortName>
        <ecNumber evidence="8">4.3.99.3</ecNumber>
    </recommendedName>
    <alternativeName>
        <fullName evidence="8">Queuosine biosynthesis protein QueE</fullName>
    </alternativeName>
</protein>
<feature type="binding site" evidence="8">
    <location>
        <begin position="149"/>
        <end position="151"/>
    </location>
    <ligand>
        <name>S-adenosyl-L-methionine</name>
        <dbReference type="ChEBI" id="CHEBI:59789"/>
    </ligand>
</feature>
<gene>
    <name evidence="8" type="primary">queE</name>
    <name evidence="10" type="ORF">GCM10022257_18880</name>
</gene>
<comment type="pathway">
    <text evidence="8">Purine metabolism; 7-cyano-7-deazaguanine biosynthesis.</text>
</comment>
<evidence type="ECO:0000256" key="8">
    <source>
        <dbReference type="HAMAP-Rule" id="MF_00917"/>
    </source>
</evidence>
<reference evidence="11" key="1">
    <citation type="journal article" date="2019" name="Int. J. Syst. Evol. Microbiol.">
        <title>The Global Catalogue of Microorganisms (GCM) 10K type strain sequencing project: providing services to taxonomists for standard genome sequencing and annotation.</title>
        <authorList>
            <consortium name="The Broad Institute Genomics Platform"/>
            <consortium name="The Broad Institute Genome Sequencing Center for Infectious Disease"/>
            <person name="Wu L."/>
            <person name="Ma J."/>
        </authorList>
    </citation>
    <scope>NUCLEOTIDE SEQUENCE [LARGE SCALE GENOMIC DNA]</scope>
    <source>
        <strain evidence="11">JCM 17452</strain>
    </source>
</reference>
<keyword evidence="7 8" id="KW-0456">Lyase</keyword>